<dbReference type="Pfam" id="PF03184">
    <property type="entry name" value="DDE_1"/>
    <property type="match status" value="1"/>
</dbReference>
<dbReference type="GO" id="GO:0003676">
    <property type="term" value="F:nucleic acid binding"/>
    <property type="evidence" value="ECO:0007669"/>
    <property type="project" value="InterPro"/>
</dbReference>
<dbReference type="GO" id="GO:0004519">
    <property type="term" value="F:endonuclease activity"/>
    <property type="evidence" value="ECO:0007669"/>
    <property type="project" value="UniProtKB-KW"/>
</dbReference>
<accession>A0AAW1IDV6</accession>
<reference evidence="3 4" key="1">
    <citation type="journal article" date="2024" name="BMC Genomics">
        <title>De novo assembly and annotation of Popillia japonica's genome with initial clues to its potential as an invasive pest.</title>
        <authorList>
            <person name="Cucini C."/>
            <person name="Boschi S."/>
            <person name="Funari R."/>
            <person name="Cardaioli E."/>
            <person name="Iannotti N."/>
            <person name="Marturano G."/>
            <person name="Paoli F."/>
            <person name="Bruttini M."/>
            <person name="Carapelli A."/>
            <person name="Frati F."/>
            <person name="Nardi F."/>
        </authorList>
    </citation>
    <scope>NUCLEOTIDE SEQUENCE [LARGE SCALE GENOMIC DNA]</scope>
    <source>
        <strain evidence="3">DMR45628</strain>
    </source>
</reference>
<feature type="region of interest" description="Disordered" evidence="1">
    <location>
        <begin position="108"/>
        <end position="196"/>
    </location>
</feature>
<keyword evidence="3" id="KW-0378">Hydrolase</keyword>
<evidence type="ECO:0000256" key="1">
    <source>
        <dbReference type="SAM" id="MobiDB-lite"/>
    </source>
</evidence>
<sequence length="222" mass="24851">MDEKGCRLNLNKEPKVVLCANAIGSAMPPMILSKGKRMKPEFADDLPPCSVYRMTEKGYMTTKCFVDWLHHFGSYKPPGFRATGLFPFDPNAIPEIAYQPSTASHLPLREQANPHGTTPIISSPIRETSPQPGTSGMPTRKRHRMRVLHSDESDPDDPSWTDEEDERGNSELDANTSTFSDLLPTPIRKTPKMTTNAQKAINSRAVVLKKSLFSKVIYEKHL</sequence>
<protein>
    <submittedName>
        <fullName evidence="3">DDE superfamily endonuclease</fullName>
    </submittedName>
</protein>
<feature type="compositionally biased region" description="Acidic residues" evidence="1">
    <location>
        <begin position="153"/>
        <end position="166"/>
    </location>
</feature>
<keyword evidence="3" id="KW-0540">Nuclease</keyword>
<gene>
    <name evidence="3" type="ORF">QE152_g36106</name>
</gene>
<dbReference type="InterPro" id="IPR004875">
    <property type="entry name" value="DDE_SF_endonuclease_dom"/>
</dbReference>
<evidence type="ECO:0000313" key="4">
    <source>
        <dbReference type="Proteomes" id="UP001458880"/>
    </source>
</evidence>
<keyword evidence="3" id="KW-0255">Endonuclease</keyword>
<dbReference type="Proteomes" id="UP001458880">
    <property type="component" value="Unassembled WGS sequence"/>
</dbReference>
<evidence type="ECO:0000313" key="3">
    <source>
        <dbReference type="EMBL" id="KAK9687651.1"/>
    </source>
</evidence>
<proteinExistence type="predicted"/>
<organism evidence="3 4">
    <name type="scientific">Popillia japonica</name>
    <name type="common">Japanese beetle</name>
    <dbReference type="NCBI Taxonomy" id="7064"/>
    <lineage>
        <taxon>Eukaryota</taxon>
        <taxon>Metazoa</taxon>
        <taxon>Ecdysozoa</taxon>
        <taxon>Arthropoda</taxon>
        <taxon>Hexapoda</taxon>
        <taxon>Insecta</taxon>
        <taxon>Pterygota</taxon>
        <taxon>Neoptera</taxon>
        <taxon>Endopterygota</taxon>
        <taxon>Coleoptera</taxon>
        <taxon>Polyphaga</taxon>
        <taxon>Scarabaeiformia</taxon>
        <taxon>Scarabaeidae</taxon>
        <taxon>Rutelinae</taxon>
        <taxon>Popillia</taxon>
    </lineage>
</organism>
<feature type="compositionally biased region" description="Polar residues" evidence="1">
    <location>
        <begin position="114"/>
        <end position="137"/>
    </location>
</feature>
<comment type="caution">
    <text evidence="3">The sequence shown here is derived from an EMBL/GenBank/DDBJ whole genome shotgun (WGS) entry which is preliminary data.</text>
</comment>
<feature type="domain" description="DDE-1" evidence="2">
    <location>
        <begin position="16"/>
        <end position="72"/>
    </location>
</feature>
<dbReference type="AlphaFoldDB" id="A0AAW1IDV6"/>
<evidence type="ECO:0000259" key="2">
    <source>
        <dbReference type="Pfam" id="PF03184"/>
    </source>
</evidence>
<name>A0AAW1IDV6_POPJA</name>
<keyword evidence="4" id="KW-1185">Reference proteome</keyword>
<dbReference type="EMBL" id="JASPKY010000631">
    <property type="protein sequence ID" value="KAK9687651.1"/>
    <property type="molecule type" value="Genomic_DNA"/>
</dbReference>